<gene>
    <name evidence="19" type="ORF">GCM10019016_059710</name>
</gene>
<evidence type="ECO:0000256" key="3">
    <source>
        <dbReference type="ARBA" id="ARBA00022548"/>
    </source>
</evidence>
<feature type="compositionally biased region" description="Basic and acidic residues" evidence="16">
    <location>
        <begin position="1"/>
        <end position="17"/>
    </location>
</feature>
<dbReference type="Pfam" id="PF13450">
    <property type="entry name" value="NAD_binding_8"/>
    <property type="match status" value="1"/>
</dbReference>
<evidence type="ECO:0000256" key="7">
    <source>
        <dbReference type="ARBA" id="ARBA00023098"/>
    </source>
</evidence>
<accession>A0ABP6TWN3</accession>
<comment type="similarity">
    <text evidence="2">Belongs to the GMC oxidoreductase family.</text>
</comment>
<keyword evidence="20" id="KW-1185">Reference proteome</keyword>
<keyword evidence="3" id="KW-0153">Cholesterol metabolism</keyword>
<name>A0ABP6TWN3_9ACTN</name>
<dbReference type="Gene3D" id="3.50.50.60">
    <property type="entry name" value="FAD/NAD(P)-binding domain"/>
    <property type="match status" value="3"/>
</dbReference>
<keyword evidence="9" id="KW-0753">Steroid metabolism</keyword>
<sequence length="609" mass="65284">MSQENSVREKDDERGDDPAYDYDVVVVGSGFGGSVSALRLTEKGYRVGVLEAGRRFTRESLPKNSWDLKNYLWAPRLGMYGIQRIHLLGNVMVLAGAGVGGGSLNYANTLYVPPTPFFEDPQWRDITDWQEELAPYYDQARRMLGVRLNPTTTPSDVHLKAAAERMGVGDTFHMAPVGVFFGDGEDADGKVRAKPGQEVPDPYFGGVGPSRRACAECGECMTGCRHGAKNTLNENYLHLAEKAGAVVHPMTTVVSVTEDSRGGYAVATLPTGGRRKGEGRTFRARRVVLAAGTYGTQTLLHRMKAGGQLPHLSDRLGELTRTNSEALVGAQTDDRRYRRATGAPKVDFTRGVAITSSIHPDENTHIEPVRYGRGSNSMGSLSILQVPYAGGGSGAARVLGWLGNVARHPWLLLRSLSNRRWSERTIIGLVMQSLDNSLTTYLKPSGVGRGLLTARQGHGAPNPKQIKAATDGASALAAEINGFAGSNVGELTGMPLTAHFLGGCPIGASRETGVIDPYHRLYGHPGISVVDGAAVSANLGVNPSLTITAQAERAMSYWPNKGEADPRPEQGVSYRRLQPVEPKAPAVPADAFGALKLPFLGIPTVPPKK</sequence>
<evidence type="ECO:0000256" key="8">
    <source>
        <dbReference type="ARBA" id="ARBA00023166"/>
    </source>
</evidence>
<feature type="domain" description="Glucose-methanol-choline oxidoreductase C-terminal" evidence="18">
    <location>
        <begin position="497"/>
        <end position="551"/>
    </location>
</feature>
<evidence type="ECO:0000256" key="11">
    <source>
        <dbReference type="ARBA" id="ARBA00038856"/>
    </source>
</evidence>
<keyword evidence="8" id="KW-1207">Sterol metabolism</keyword>
<evidence type="ECO:0000256" key="12">
    <source>
        <dbReference type="ARBA" id="ARBA00049645"/>
    </source>
</evidence>
<dbReference type="PANTHER" id="PTHR47470">
    <property type="entry name" value="CHOLESTEROL OXIDASE"/>
    <property type="match status" value="1"/>
</dbReference>
<keyword evidence="4" id="KW-0285">Flavoprotein</keyword>
<evidence type="ECO:0000256" key="6">
    <source>
        <dbReference type="ARBA" id="ARBA00023002"/>
    </source>
</evidence>
<evidence type="ECO:0000256" key="14">
    <source>
        <dbReference type="ARBA" id="ARBA00049744"/>
    </source>
</evidence>
<dbReference type="InterPro" id="IPR007867">
    <property type="entry name" value="GMC_OxRtase_C"/>
</dbReference>
<dbReference type="PANTHER" id="PTHR47470:SF1">
    <property type="entry name" value="FAD-DEPENDENT OXIDOREDUCTASE 2 FAD BINDING DOMAIN-CONTAINING PROTEIN"/>
    <property type="match status" value="1"/>
</dbReference>
<evidence type="ECO:0000256" key="9">
    <source>
        <dbReference type="ARBA" id="ARBA00023221"/>
    </source>
</evidence>
<organism evidence="19 20">
    <name type="scientific">Streptomyces prasinosporus</name>
    <dbReference type="NCBI Taxonomy" id="68256"/>
    <lineage>
        <taxon>Bacteria</taxon>
        <taxon>Bacillati</taxon>
        <taxon>Actinomycetota</taxon>
        <taxon>Actinomycetes</taxon>
        <taxon>Kitasatosporales</taxon>
        <taxon>Streptomycetaceae</taxon>
        <taxon>Streptomyces</taxon>
        <taxon>Streptomyces albogriseolus group</taxon>
    </lineage>
</organism>
<dbReference type="Pfam" id="PF05199">
    <property type="entry name" value="GMC_oxred_C"/>
    <property type="match status" value="1"/>
</dbReference>
<dbReference type="SUPFAM" id="SSF51905">
    <property type="entry name" value="FAD/NAD(P)-binding domain"/>
    <property type="match status" value="1"/>
</dbReference>
<dbReference type="EMBL" id="BAAAXF010000040">
    <property type="protein sequence ID" value="GAA3498868.1"/>
    <property type="molecule type" value="Genomic_DNA"/>
</dbReference>
<evidence type="ECO:0000256" key="2">
    <source>
        <dbReference type="ARBA" id="ARBA00010790"/>
    </source>
</evidence>
<feature type="domain" description="Glucose-methanol-choline oxidoreductase N-terminal" evidence="17">
    <location>
        <begin position="213"/>
        <end position="302"/>
    </location>
</feature>
<dbReference type="InterPro" id="IPR036188">
    <property type="entry name" value="FAD/NAD-bd_sf"/>
</dbReference>
<dbReference type="InterPro" id="IPR052542">
    <property type="entry name" value="Cholesterol_Oxidase"/>
</dbReference>
<dbReference type="EC" id="1.1.3.6" evidence="13"/>
<comment type="cofactor">
    <cofactor evidence="1">
        <name>FAD</name>
        <dbReference type="ChEBI" id="CHEBI:57692"/>
    </cofactor>
</comment>
<keyword evidence="6" id="KW-0560">Oxidoreductase</keyword>
<keyword evidence="5" id="KW-0274">FAD</keyword>
<evidence type="ECO:0000313" key="19">
    <source>
        <dbReference type="EMBL" id="GAA3498868.1"/>
    </source>
</evidence>
<evidence type="ECO:0000256" key="15">
    <source>
        <dbReference type="ARBA" id="ARBA00049778"/>
    </source>
</evidence>
<dbReference type="Proteomes" id="UP001501455">
    <property type="component" value="Unassembled WGS sequence"/>
</dbReference>
<evidence type="ECO:0000256" key="16">
    <source>
        <dbReference type="SAM" id="MobiDB-lite"/>
    </source>
</evidence>
<comment type="pathway">
    <text evidence="12">Steroid metabolism; cholesterol degradation.</text>
</comment>
<evidence type="ECO:0000256" key="4">
    <source>
        <dbReference type="ARBA" id="ARBA00022630"/>
    </source>
</evidence>
<proteinExistence type="inferred from homology"/>
<protein>
    <recommendedName>
        <fullName evidence="14">Cholesterol oxidase</fullName>
        <ecNumber evidence="13">1.1.3.6</ecNumber>
        <ecNumber evidence="11">5.3.3.1</ecNumber>
    </recommendedName>
    <alternativeName>
        <fullName evidence="15">Cholesterol isomerase</fullName>
    </alternativeName>
</protein>
<evidence type="ECO:0000259" key="18">
    <source>
        <dbReference type="Pfam" id="PF05199"/>
    </source>
</evidence>
<comment type="caution">
    <text evidence="19">The sequence shown here is derived from an EMBL/GenBank/DDBJ whole genome shotgun (WGS) entry which is preliminary data.</text>
</comment>
<evidence type="ECO:0000256" key="1">
    <source>
        <dbReference type="ARBA" id="ARBA00001974"/>
    </source>
</evidence>
<dbReference type="Pfam" id="PF00732">
    <property type="entry name" value="GMC_oxred_N"/>
    <property type="match status" value="1"/>
</dbReference>
<evidence type="ECO:0000256" key="5">
    <source>
        <dbReference type="ARBA" id="ARBA00022827"/>
    </source>
</evidence>
<reference evidence="20" key="1">
    <citation type="journal article" date="2019" name="Int. J. Syst. Evol. Microbiol.">
        <title>The Global Catalogue of Microorganisms (GCM) 10K type strain sequencing project: providing services to taxonomists for standard genome sequencing and annotation.</title>
        <authorList>
            <consortium name="The Broad Institute Genomics Platform"/>
            <consortium name="The Broad Institute Genome Sequencing Center for Infectious Disease"/>
            <person name="Wu L."/>
            <person name="Ma J."/>
        </authorList>
    </citation>
    <scope>NUCLEOTIDE SEQUENCE [LARGE SCALE GENOMIC DNA]</scope>
    <source>
        <strain evidence="20">JCM 4816</strain>
    </source>
</reference>
<dbReference type="InterPro" id="IPR000172">
    <property type="entry name" value="GMC_OxRdtase_N"/>
</dbReference>
<evidence type="ECO:0000259" key="17">
    <source>
        <dbReference type="Pfam" id="PF00732"/>
    </source>
</evidence>
<feature type="region of interest" description="Disordered" evidence="16">
    <location>
        <begin position="1"/>
        <end position="20"/>
    </location>
</feature>
<dbReference type="RefSeq" id="WP_345579470.1">
    <property type="nucleotide sequence ID" value="NZ_BAAAXF010000040.1"/>
</dbReference>
<evidence type="ECO:0000256" key="10">
    <source>
        <dbReference type="ARBA" id="ARBA00023235"/>
    </source>
</evidence>
<keyword evidence="7" id="KW-0443">Lipid metabolism</keyword>
<evidence type="ECO:0000313" key="20">
    <source>
        <dbReference type="Proteomes" id="UP001501455"/>
    </source>
</evidence>
<dbReference type="EC" id="5.3.3.1" evidence="11"/>
<keyword evidence="10" id="KW-0413">Isomerase</keyword>
<evidence type="ECO:0000256" key="13">
    <source>
        <dbReference type="ARBA" id="ARBA00049723"/>
    </source>
</evidence>